<dbReference type="GeneID" id="107223164"/>
<evidence type="ECO:0000256" key="5">
    <source>
        <dbReference type="ARBA" id="ARBA00022679"/>
    </source>
</evidence>
<evidence type="ECO:0000256" key="1">
    <source>
        <dbReference type="ARBA" id="ARBA00004477"/>
    </source>
</evidence>
<dbReference type="PANTHER" id="PTHR12413:SF1">
    <property type="entry name" value="DOLICHYL PYROPHOSPHATE MAN9GLCNAC2 ALPHA-1,3-GLUCOSYLTRANSFERASE"/>
    <property type="match status" value="1"/>
</dbReference>
<dbReference type="PANTHER" id="PTHR12413">
    <property type="entry name" value="DOLICHYL GLYCOSYLTRANSFERASE"/>
    <property type="match status" value="1"/>
</dbReference>
<comment type="pathway">
    <text evidence="2 10">Protein modification; protein glycosylation.</text>
</comment>
<feature type="transmembrane region" description="Helical" evidence="10">
    <location>
        <begin position="401"/>
        <end position="419"/>
    </location>
</feature>
<feature type="transmembrane region" description="Helical" evidence="10">
    <location>
        <begin position="245"/>
        <end position="267"/>
    </location>
</feature>
<evidence type="ECO:0000256" key="3">
    <source>
        <dbReference type="ARBA" id="ARBA00008715"/>
    </source>
</evidence>
<keyword evidence="9 10" id="KW-0472">Membrane</keyword>
<comment type="subcellular location">
    <subcellularLocation>
        <location evidence="1 10">Endoplasmic reticulum membrane</location>
        <topology evidence="1 10">Multi-pass membrane protein</topology>
    </subcellularLocation>
</comment>
<keyword evidence="8 10" id="KW-1133">Transmembrane helix</keyword>
<evidence type="ECO:0000256" key="10">
    <source>
        <dbReference type="RuleBase" id="RU363110"/>
    </source>
</evidence>
<feature type="transmembrane region" description="Helical" evidence="10">
    <location>
        <begin position="339"/>
        <end position="358"/>
    </location>
</feature>
<organism evidence="11 12">
    <name type="scientific">Neodiprion lecontei</name>
    <name type="common">Redheaded pine sawfly</name>
    <dbReference type="NCBI Taxonomy" id="441921"/>
    <lineage>
        <taxon>Eukaryota</taxon>
        <taxon>Metazoa</taxon>
        <taxon>Ecdysozoa</taxon>
        <taxon>Arthropoda</taxon>
        <taxon>Hexapoda</taxon>
        <taxon>Insecta</taxon>
        <taxon>Pterygota</taxon>
        <taxon>Neoptera</taxon>
        <taxon>Endopterygota</taxon>
        <taxon>Hymenoptera</taxon>
        <taxon>Tenthredinoidea</taxon>
        <taxon>Diprionidae</taxon>
        <taxon>Diprioninae</taxon>
        <taxon>Neodiprion</taxon>
    </lineage>
</organism>
<dbReference type="Pfam" id="PF03155">
    <property type="entry name" value="Alg6_Alg8"/>
    <property type="match status" value="1"/>
</dbReference>
<feature type="transmembrane region" description="Helical" evidence="10">
    <location>
        <begin position="152"/>
        <end position="171"/>
    </location>
</feature>
<keyword evidence="7 10" id="KW-0256">Endoplasmic reticulum</keyword>
<accession>A0ABM3FSR6</accession>
<feature type="transmembrane region" description="Helical" evidence="10">
    <location>
        <begin position="216"/>
        <end position="233"/>
    </location>
</feature>
<feature type="transmembrane region" description="Helical" evidence="10">
    <location>
        <begin position="306"/>
        <end position="327"/>
    </location>
</feature>
<sequence>MCEDSRVIIFLVTVLLRWCATYHPYSGQGKPPMFGDYEAQRHWQEVTFNLPYQEWYTNSSNNDLQYWGLDYPPLTAYHSLLLGYAANKANPDYVKLGDSRGFESDGHKLFMRLSVIIADILIYMPAMFWFVSKLQITASEKVNDSDSNIFALKKRDFILISILIYPGLILIDHGHFQYNCVSLGLFVAAVTAILQRKLLVSSCFFTLALNYKQMELYHSLPFFIYILSSNIVYKKQSLTIQFRKLVFVALVVLITFAVIWSPFLLSIEVFFNVIDRLFPLARGLFEDKVANFWCTVNVLYKLRDTFSNLTLAKICLVATLVSVLPSNLDLFRKPTNEKFILSLINTSLAFFLFSYQVHEKSILLVGVPVLLYTHEDPLGCFWFSIISNFSMLPLYAKDQLLVAYVAITTFYILSFYSIEEDPFKNVNWNRLAIRLFYASMVGMLFLTLGMFCLKPPKRYPDLFPVLISLYSFEHFFLFFIYFHFKQFTSDTSNNKIKSM</sequence>
<keyword evidence="6 10" id="KW-0812">Transmembrane</keyword>
<evidence type="ECO:0000313" key="11">
    <source>
        <dbReference type="Proteomes" id="UP000829291"/>
    </source>
</evidence>
<reference evidence="12" key="1">
    <citation type="submission" date="2025-08" db="UniProtKB">
        <authorList>
            <consortium name="RefSeq"/>
        </authorList>
    </citation>
    <scope>IDENTIFICATION</scope>
    <source>
        <tissue evidence="12">Thorax and Abdomen</tissue>
    </source>
</reference>
<keyword evidence="4 10" id="KW-0328">Glycosyltransferase</keyword>
<keyword evidence="5 10" id="KW-0808">Transferase</keyword>
<dbReference type="InterPro" id="IPR004856">
    <property type="entry name" value="Glyco_trans_ALG6/ALG8"/>
</dbReference>
<dbReference type="Proteomes" id="UP000829291">
    <property type="component" value="Chromosome 3"/>
</dbReference>
<dbReference type="EC" id="2.4.1.-" evidence="10"/>
<evidence type="ECO:0000256" key="6">
    <source>
        <dbReference type="ARBA" id="ARBA00022692"/>
    </source>
</evidence>
<evidence type="ECO:0000256" key="9">
    <source>
        <dbReference type="ARBA" id="ARBA00023136"/>
    </source>
</evidence>
<keyword evidence="11" id="KW-1185">Reference proteome</keyword>
<comment type="similarity">
    <text evidence="3 10">Belongs to the ALG6/ALG8 glucosyltransferase family.</text>
</comment>
<feature type="transmembrane region" description="Helical" evidence="10">
    <location>
        <begin position="465"/>
        <end position="484"/>
    </location>
</feature>
<evidence type="ECO:0000256" key="8">
    <source>
        <dbReference type="ARBA" id="ARBA00022989"/>
    </source>
</evidence>
<feature type="transmembrane region" description="Helical" evidence="10">
    <location>
        <begin position="109"/>
        <end position="132"/>
    </location>
</feature>
<evidence type="ECO:0000256" key="7">
    <source>
        <dbReference type="ARBA" id="ARBA00022824"/>
    </source>
</evidence>
<protein>
    <recommendedName>
        <fullName evidence="10">Alpha-1,3-glucosyltransferase</fullName>
        <ecNumber evidence="10">2.4.1.-</ecNumber>
    </recommendedName>
</protein>
<dbReference type="RefSeq" id="XP_046591043.1">
    <property type="nucleotide sequence ID" value="XM_046735087.1"/>
</dbReference>
<evidence type="ECO:0000256" key="4">
    <source>
        <dbReference type="ARBA" id="ARBA00022676"/>
    </source>
</evidence>
<evidence type="ECO:0000313" key="12">
    <source>
        <dbReference type="RefSeq" id="XP_046591043.1"/>
    </source>
</evidence>
<name>A0ABM3FSR6_NEOLC</name>
<evidence type="ECO:0000256" key="2">
    <source>
        <dbReference type="ARBA" id="ARBA00004922"/>
    </source>
</evidence>
<feature type="transmembrane region" description="Helical" evidence="10">
    <location>
        <begin position="431"/>
        <end position="453"/>
    </location>
</feature>
<gene>
    <name evidence="12" type="primary">LOC107223164</name>
</gene>
<proteinExistence type="inferred from homology"/>